<accession>A0ABS9MQG5</accession>
<keyword evidence="3" id="KW-0201">Cytochrome c-type biogenesis</keyword>
<evidence type="ECO:0000313" key="8">
    <source>
        <dbReference type="EMBL" id="MCG5030622.1"/>
    </source>
</evidence>
<evidence type="ECO:0000256" key="1">
    <source>
        <dbReference type="ARBA" id="ARBA00004141"/>
    </source>
</evidence>
<feature type="domain" description="ResB-like" evidence="7">
    <location>
        <begin position="76"/>
        <end position="207"/>
    </location>
</feature>
<comment type="subcellular location">
    <subcellularLocation>
        <location evidence="1">Membrane</location>
        <topology evidence="1">Multi-pass membrane protein</topology>
    </subcellularLocation>
</comment>
<name>A0ABS9MQG5_9BURK</name>
<protein>
    <submittedName>
        <fullName evidence="8">Cytochrome c biogenesis protein ResB</fullName>
    </submittedName>
</protein>
<evidence type="ECO:0000256" key="6">
    <source>
        <dbReference type="SAM" id="Phobius"/>
    </source>
</evidence>
<dbReference type="RefSeq" id="WP_237978277.1">
    <property type="nucleotide sequence ID" value="NZ_JAKNCT010000004.1"/>
</dbReference>
<evidence type="ECO:0000256" key="5">
    <source>
        <dbReference type="ARBA" id="ARBA00023136"/>
    </source>
</evidence>
<dbReference type="InterPro" id="IPR023494">
    <property type="entry name" value="Cyt_c_bgen_Ccs1/CcsB/ResB"/>
</dbReference>
<dbReference type="EMBL" id="JAKNCT010000004">
    <property type="protein sequence ID" value="MCG5030622.1"/>
    <property type="molecule type" value="Genomic_DNA"/>
</dbReference>
<feature type="transmembrane region" description="Helical" evidence="6">
    <location>
        <begin position="12"/>
        <end position="31"/>
    </location>
</feature>
<dbReference type="PANTHER" id="PTHR31566">
    <property type="entry name" value="CYTOCHROME C BIOGENESIS PROTEIN CCS1, CHLOROPLASTIC"/>
    <property type="match status" value="1"/>
</dbReference>
<sequence>MQVRSLFKNIPLLLCAAGAVVTAASLVLATARRGLESAADSPGLLAGLALFAASLALYLVRRLRRPEASLAWVSLVLLHAGLLAALAGFFLNARYGEKGFVYIREGDAASFYVDKSDKDRKLPFALRLNDFRIRTYPNSLRIRSYDSDITVEDGGKKTNVKLSVNHPFSYGGYDFYQHSHGLTAGLNPRILAKAGPREAALELKFRETARVPGCGSVTVRDFIPSAVFPDSGIRDAGVKGILNPAYLVDLVTEKGAHFRRWVLPAAPESEQLGGCRLRFLDFKGVEYTVLSVSRLPFSPLILLGFALASAGCAGLALVIRRKVK</sequence>
<dbReference type="Proteomes" id="UP001297600">
    <property type="component" value="Unassembled WGS sequence"/>
</dbReference>
<organism evidence="8 9">
    <name type="scientific">Mesosutterella porci</name>
    <dbReference type="NCBI Taxonomy" id="2915351"/>
    <lineage>
        <taxon>Bacteria</taxon>
        <taxon>Pseudomonadati</taxon>
        <taxon>Pseudomonadota</taxon>
        <taxon>Betaproteobacteria</taxon>
        <taxon>Burkholderiales</taxon>
        <taxon>Sutterellaceae</taxon>
        <taxon>Mesosutterella</taxon>
    </lineage>
</organism>
<feature type="transmembrane region" description="Helical" evidence="6">
    <location>
        <begin position="72"/>
        <end position="91"/>
    </location>
</feature>
<evidence type="ECO:0000256" key="3">
    <source>
        <dbReference type="ARBA" id="ARBA00022748"/>
    </source>
</evidence>
<keyword evidence="4 6" id="KW-1133">Transmembrane helix</keyword>
<gene>
    <name evidence="8" type="ORF">MAF45_04070</name>
</gene>
<keyword evidence="9" id="KW-1185">Reference proteome</keyword>
<feature type="transmembrane region" description="Helical" evidence="6">
    <location>
        <begin position="43"/>
        <end position="60"/>
    </location>
</feature>
<keyword evidence="2 6" id="KW-0812">Transmembrane</keyword>
<comment type="caution">
    <text evidence="8">The sequence shown here is derived from an EMBL/GenBank/DDBJ whole genome shotgun (WGS) entry which is preliminary data.</text>
</comment>
<evidence type="ECO:0000259" key="7">
    <source>
        <dbReference type="Pfam" id="PF05140"/>
    </source>
</evidence>
<evidence type="ECO:0000313" key="9">
    <source>
        <dbReference type="Proteomes" id="UP001297600"/>
    </source>
</evidence>
<evidence type="ECO:0000256" key="2">
    <source>
        <dbReference type="ARBA" id="ARBA00022692"/>
    </source>
</evidence>
<keyword evidence="5 6" id="KW-0472">Membrane</keyword>
<dbReference type="InterPro" id="IPR007816">
    <property type="entry name" value="ResB-like_domain"/>
</dbReference>
<evidence type="ECO:0000256" key="4">
    <source>
        <dbReference type="ARBA" id="ARBA00022989"/>
    </source>
</evidence>
<reference evidence="8 9" key="1">
    <citation type="submission" date="2022-02" db="EMBL/GenBank/DDBJ databases">
        <title>Mesosutterella porci, a novel member of the family Sutterellaceae from pig feces.</title>
        <authorList>
            <person name="Wylensek D."/>
            <person name="Clavel T."/>
        </authorList>
    </citation>
    <scope>NUCLEOTIDE SEQUENCE [LARGE SCALE GENOMIC DNA]</scope>
    <source>
        <strain evidence="9">oilRF-744-wt-GAM-9</strain>
    </source>
</reference>
<dbReference type="Pfam" id="PF05140">
    <property type="entry name" value="ResB"/>
    <property type="match status" value="1"/>
</dbReference>
<proteinExistence type="predicted"/>
<feature type="transmembrane region" description="Helical" evidence="6">
    <location>
        <begin position="300"/>
        <end position="319"/>
    </location>
</feature>